<evidence type="ECO:0000313" key="5">
    <source>
        <dbReference type="Proteomes" id="UP000426328"/>
    </source>
</evidence>
<proteinExistence type="predicted"/>
<dbReference type="CDD" id="cd16442">
    <property type="entry name" value="BPL"/>
    <property type="match status" value="1"/>
</dbReference>
<name>A0A650CX24_ACIAM</name>
<keyword evidence="1 4" id="KW-0436">Ligase</keyword>
<keyword evidence="5" id="KW-1185">Reference proteome</keyword>
<dbReference type="KEGG" id="aamb:D1866_10410"/>
<dbReference type="PANTHER" id="PTHR12835">
    <property type="entry name" value="BIOTIN PROTEIN LIGASE"/>
    <property type="match status" value="1"/>
</dbReference>
<dbReference type="PANTHER" id="PTHR12835:SF5">
    <property type="entry name" value="BIOTIN--PROTEIN LIGASE"/>
    <property type="match status" value="1"/>
</dbReference>
<dbReference type="Proteomes" id="UP000426328">
    <property type="component" value="Chromosome"/>
</dbReference>
<gene>
    <name evidence="4" type="ORF">D1866_10410</name>
    <name evidence="3" type="ORF">GFB69_01850</name>
</gene>
<dbReference type="EMBL" id="CP045482">
    <property type="protein sequence ID" value="QGR22338.1"/>
    <property type="molecule type" value="Genomic_DNA"/>
</dbReference>
<evidence type="ECO:0000313" key="3">
    <source>
        <dbReference type="EMBL" id="MQL54528.1"/>
    </source>
</evidence>
<organism evidence="4 5">
    <name type="scientific">Acidianus ambivalens</name>
    <name type="common">Desulfurolobus ambivalens</name>
    <dbReference type="NCBI Taxonomy" id="2283"/>
    <lineage>
        <taxon>Archaea</taxon>
        <taxon>Thermoproteota</taxon>
        <taxon>Thermoprotei</taxon>
        <taxon>Sulfolobales</taxon>
        <taxon>Sulfolobaceae</taxon>
        <taxon>Acidianus</taxon>
    </lineage>
</organism>
<dbReference type="GeneID" id="42780147"/>
<dbReference type="InterPro" id="IPR045864">
    <property type="entry name" value="aa-tRNA-synth_II/BPL/LPL"/>
</dbReference>
<reference evidence="3 6" key="1">
    <citation type="submission" date="2019-10" db="EMBL/GenBank/DDBJ databases">
        <title>Comparative genomics of sulfur disproportionating microorganisms.</title>
        <authorList>
            <person name="Ward L.M."/>
            <person name="Bertran E."/>
            <person name="Johnston D."/>
        </authorList>
    </citation>
    <scope>NUCLEOTIDE SEQUENCE [LARGE SCALE GENOMIC DNA]</scope>
    <source>
        <strain evidence="3 6">DSM 3772</strain>
    </source>
</reference>
<dbReference type="EMBL" id="WHYS01000001">
    <property type="protein sequence ID" value="MQL54528.1"/>
    <property type="molecule type" value="Genomic_DNA"/>
</dbReference>
<dbReference type="SUPFAM" id="SSF55681">
    <property type="entry name" value="Class II aaRS and biotin synthetases"/>
    <property type="match status" value="1"/>
</dbReference>
<dbReference type="Proteomes" id="UP000474054">
    <property type="component" value="Unassembled WGS sequence"/>
</dbReference>
<dbReference type="InterPro" id="IPR004408">
    <property type="entry name" value="Biotin_CoA_COase_ligase"/>
</dbReference>
<dbReference type="RefSeq" id="WP_152939674.1">
    <property type="nucleotide sequence ID" value="NZ_CP045482.1"/>
</dbReference>
<evidence type="ECO:0000259" key="2">
    <source>
        <dbReference type="PROSITE" id="PS51733"/>
    </source>
</evidence>
<dbReference type="EC" id="6.3.4.15" evidence="4"/>
<evidence type="ECO:0000256" key="1">
    <source>
        <dbReference type="ARBA" id="ARBA00022598"/>
    </source>
</evidence>
<dbReference type="Gene3D" id="3.30.930.10">
    <property type="entry name" value="Bira Bifunctional Protein, Domain 2"/>
    <property type="match status" value="1"/>
</dbReference>
<accession>A0A650CX24</accession>
<evidence type="ECO:0000313" key="6">
    <source>
        <dbReference type="Proteomes" id="UP000474054"/>
    </source>
</evidence>
<dbReference type="AlphaFoldDB" id="A0A650CX24"/>
<dbReference type="PROSITE" id="PS51733">
    <property type="entry name" value="BPL_LPL_CATALYTIC"/>
    <property type="match status" value="1"/>
</dbReference>
<sequence length="230" mass="26133">MLKFKLSKVTSTQDFAEAISSMLYEDFLVTAEEQTKARGRYKRAWYSPKGGLWFTYVKKNFNAEEIPVATLKVSLAVREALSSFFDAKIRWPNDVVVNDKKVSGILIEAIYVGDVTDLFIGVGINTNVKEFPPDIKATSILLETGKEVNNDELLNDVISKIDYYLSLKEDFEEIVGKINNYLSIKDKKVVITRRDETKVECTALFVDKFGRLVTDCGIFEVEDVLRVESK</sequence>
<dbReference type="GO" id="GO:0005737">
    <property type="term" value="C:cytoplasm"/>
    <property type="evidence" value="ECO:0007669"/>
    <property type="project" value="TreeGrafter"/>
</dbReference>
<reference evidence="4 5" key="2">
    <citation type="submission" date="2019-10" db="EMBL/GenBank/DDBJ databases">
        <title>Genome Sequences from Six Type Strain Members of the Archaeal Family Sulfolobaceae: Acidianus ambivalens, Acidianus infernus, Metallosphaera prunae, Stygiolobus azoricus, Sulfolobus metallicus, and Sulfurisphaera ohwakuensis.</title>
        <authorList>
            <person name="Counts J.A."/>
            <person name="Kelly R.M."/>
        </authorList>
    </citation>
    <scope>NUCLEOTIDE SEQUENCE [LARGE SCALE GENOMIC DNA]</scope>
    <source>
        <strain evidence="4 5">LEI 10</strain>
    </source>
</reference>
<dbReference type="GO" id="GO:0004077">
    <property type="term" value="F:biotin--[biotin carboxyl-carrier protein] ligase activity"/>
    <property type="evidence" value="ECO:0007669"/>
    <property type="project" value="UniProtKB-EC"/>
</dbReference>
<dbReference type="Pfam" id="PF03099">
    <property type="entry name" value="BPL_LplA_LipB"/>
    <property type="match status" value="1"/>
</dbReference>
<feature type="domain" description="BPL/LPL catalytic" evidence="2">
    <location>
        <begin position="1"/>
        <end position="169"/>
    </location>
</feature>
<protein>
    <submittedName>
        <fullName evidence="4">Biotin--[acetyl-CoA-carboxylase] ligase</fullName>
        <ecNumber evidence="4">6.3.4.15</ecNumber>
    </submittedName>
</protein>
<dbReference type="NCBIfam" id="TIGR00121">
    <property type="entry name" value="birA_ligase"/>
    <property type="match status" value="1"/>
</dbReference>
<evidence type="ECO:0000313" key="4">
    <source>
        <dbReference type="EMBL" id="QGR22338.1"/>
    </source>
</evidence>
<dbReference type="InterPro" id="IPR004143">
    <property type="entry name" value="BPL_LPL_catalytic"/>
</dbReference>